<keyword evidence="3 6" id="KW-0812">Transmembrane</keyword>
<feature type="transmembrane region" description="Helical" evidence="6">
    <location>
        <begin position="83"/>
        <end position="106"/>
    </location>
</feature>
<dbReference type="PANTHER" id="PTHR30250:SF11">
    <property type="entry name" value="O-ANTIGEN TRANSPORTER-RELATED"/>
    <property type="match status" value="1"/>
</dbReference>
<feature type="transmembrane region" description="Helical" evidence="6">
    <location>
        <begin position="288"/>
        <end position="310"/>
    </location>
</feature>
<evidence type="ECO:0000313" key="7">
    <source>
        <dbReference type="EMBL" id="KAB0584869.1"/>
    </source>
</evidence>
<feature type="transmembrane region" description="Helical" evidence="6">
    <location>
        <begin position="330"/>
        <end position="352"/>
    </location>
</feature>
<feature type="transmembrane region" description="Helical" evidence="6">
    <location>
        <begin position="45"/>
        <end position="62"/>
    </location>
</feature>
<proteinExistence type="predicted"/>
<keyword evidence="4 6" id="KW-1133">Transmembrane helix</keyword>
<feature type="transmembrane region" description="Helical" evidence="6">
    <location>
        <begin position="118"/>
        <end position="137"/>
    </location>
</feature>
<feature type="transmembrane region" description="Helical" evidence="6">
    <location>
        <begin position="171"/>
        <end position="194"/>
    </location>
</feature>
<keyword evidence="2" id="KW-1003">Cell membrane</keyword>
<dbReference type="EMBL" id="VZOT01000016">
    <property type="protein sequence ID" value="KAB0584869.1"/>
    <property type="molecule type" value="Genomic_DNA"/>
</dbReference>
<evidence type="ECO:0000256" key="5">
    <source>
        <dbReference type="ARBA" id="ARBA00023136"/>
    </source>
</evidence>
<feature type="transmembrane region" description="Helical" evidence="6">
    <location>
        <begin position="12"/>
        <end position="33"/>
    </location>
</feature>
<dbReference type="CDD" id="cd13128">
    <property type="entry name" value="MATE_Wzx_like"/>
    <property type="match status" value="1"/>
</dbReference>
<organism evidence="7">
    <name type="scientific">Comamonas kerstersii</name>
    <dbReference type="NCBI Taxonomy" id="225992"/>
    <lineage>
        <taxon>Bacteria</taxon>
        <taxon>Pseudomonadati</taxon>
        <taxon>Pseudomonadota</taxon>
        <taxon>Betaproteobacteria</taxon>
        <taxon>Burkholderiales</taxon>
        <taxon>Comamonadaceae</taxon>
        <taxon>Comamonas</taxon>
    </lineage>
</organism>
<reference evidence="7" key="1">
    <citation type="submission" date="2019-09" db="EMBL/GenBank/DDBJ databases">
        <title>Draft genome sequences of 48 bacterial type strains from the CCUG.</title>
        <authorList>
            <person name="Tunovic T."/>
            <person name="Pineiro-Iglesias B."/>
            <person name="Unosson C."/>
            <person name="Inganas E."/>
            <person name="Ohlen M."/>
            <person name="Cardew S."/>
            <person name="Jensie-Markopoulos S."/>
            <person name="Salva-Serra F."/>
            <person name="Jaen-Luchoro D."/>
            <person name="Karlsson R."/>
            <person name="Svensson-Stadler L."/>
            <person name="Chun J."/>
            <person name="Moore E."/>
        </authorList>
    </citation>
    <scope>NUCLEOTIDE SEQUENCE</scope>
    <source>
        <strain evidence="7">CCUG 15333</strain>
    </source>
</reference>
<protein>
    <submittedName>
        <fullName evidence="7">Flippase</fullName>
    </submittedName>
</protein>
<comment type="caution">
    <text evidence="7">The sequence shown here is derived from an EMBL/GenBank/DDBJ whole genome shotgun (WGS) entry which is preliminary data.</text>
</comment>
<dbReference type="PANTHER" id="PTHR30250">
    <property type="entry name" value="PST FAMILY PREDICTED COLANIC ACID TRANSPORTER"/>
    <property type="match status" value="1"/>
</dbReference>
<feature type="transmembrane region" description="Helical" evidence="6">
    <location>
        <begin position="146"/>
        <end position="165"/>
    </location>
</feature>
<feature type="transmembrane region" description="Helical" evidence="6">
    <location>
        <begin position="229"/>
        <end position="252"/>
    </location>
</feature>
<dbReference type="AlphaFoldDB" id="A0A6A1QZM0"/>
<evidence type="ECO:0000256" key="3">
    <source>
        <dbReference type="ARBA" id="ARBA00022692"/>
    </source>
</evidence>
<comment type="subcellular location">
    <subcellularLocation>
        <location evidence="1">Cell membrane</location>
        <topology evidence="1">Multi-pass membrane protein</topology>
    </subcellularLocation>
</comment>
<dbReference type="GO" id="GO:0005886">
    <property type="term" value="C:plasma membrane"/>
    <property type="evidence" value="ECO:0007669"/>
    <property type="project" value="UniProtKB-SubCell"/>
</dbReference>
<keyword evidence="5 6" id="KW-0472">Membrane</keyword>
<evidence type="ECO:0000256" key="1">
    <source>
        <dbReference type="ARBA" id="ARBA00004651"/>
    </source>
</evidence>
<dbReference type="InterPro" id="IPR002797">
    <property type="entry name" value="Polysacc_synth"/>
</dbReference>
<accession>A0A6A1QZM0</accession>
<name>A0A6A1QZM0_9BURK</name>
<evidence type="ECO:0000256" key="4">
    <source>
        <dbReference type="ARBA" id="ARBA00022989"/>
    </source>
</evidence>
<sequence>MKKTDSLKSSVIALAVVQASNYILPLVSVPYLARILGVENFGKVIFAQAFMMYFILLVEYGFSWSGTRKVAASRNDRRQLGKIFINVFCSQWLLVIFSAFACSGLVFLFDNLRVDAHFYALAFLSVFGSALFPLWFLQGIEKMRMAAFFQFFGKFFGLILLFLVVKNSSDVEWAIFSSSISTVLVGIFSLIFIFRGDFFYFCKPSLYGVVKELKEGWVLFTSRVYISSYAILMPLVLGWMMGPVALACYNVADKLRSGAQSLINPITQAFFPRISFLMENNKDAILPLLRKSAIGIFFVSLVASFLLYFFAEDLIKIIAGSGYEQAVVVLQWMSPIPFFVGVSNLLGVQIMIPLGMGREFNRSFMFAALLCLAMMWPMIDIAAEKGAAITLLITEFFGCALISFYLWRRFHGKILSGE</sequence>
<evidence type="ECO:0000256" key="6">
    <source>
        <dbReference type="SAM" id="Phobius"/>
    </source>
</evidence>
<dbReference type="InterPro" id="IPR050833">
    <property type="entry name" value="Poly_Biosynth_Transport"/>
</dbReference>
<evidence type="ECO:0000256" key="2">
    <source>
        <dbReference type="ARBA" id="ARBA00022475"/>
    </source>
</evidence>
<feature type="transmembrane region" description="Helical" evidence="6">
    <location>
        <begin position="364"/>
        <end position="383"/>
    </location>
</feature>
<dbReference type="Pfam" id="PF01943">
    <property type="entry name" value="Polysacc_synt"/>
    <property type="match status" value="1"/>
</dbReference>
<dbReference type="RefSeq" id="WP_151045852.1">
    <property type="nucleotide sequence ID" value="NZ_CP060413.1"/>
</dbReference>
<feature type="transmembrane region" description="Helical" evidence="6">
    <location>
        <begin position="389"/>
        <end position="407"/>
    </location>
</feature>
<gene>
    <name evidence="7" type="ORF">F7P80_15160</name>
</gene>